<dbReference type="SMART" id="SM00387">
    <property type="entry name" value="HATPase_c"/>
    <property type="match status" value="1"/>
</dbReference>
<dbReference type="InterPro" id="IPR003594">
    <property type="entry name" value="HATPase_dom"/>
</dbReference>
<evidence type="ECO:0000313" key="7">
    <source>
        <dbReference type="EMBL" id="ACY18005.1"/>
    </source>
</evidence>
<keyword evidence="3" id="KW-0808">Transferase</keyword>
<dbReference type="Pfam" id="PF02518">
    <property type="entry name" value="HATPase_c"/>
    <property type="match status" value="1"/>
</dbReference>
<dbReference type="GO" id="GO:0000160">
    <property type="term" value="P:phosphorelay signal transduction system"/>
    <property type="evidence" value="ECO:0007669"/>
    <property type="project" value="UniProtKB-KW"/>
</dbReference>
<evidence type="ECO:0000256" key="4">
    <source>
        <dbReference type="ARBA" id="ARBA00022777"/>
    </source>
</evidence>
<dbReference type="Gene3D" id="3.30.565.10">
    <property type="entry name" value="Histidine kinase-like ATPase, C-terminal domain"/>
    <property type="match status" value="1"/>
</dbReference>
<accession>D0LZM6</accession>
<dbReference type="STRING" id="502025.Hoch_5522"/>
<dbReference type="InterPro" id="IPR036890">
    <property type="entry name" value="HATPase_C_sf"/>
</dbReference>
<comment type="catalytic activity">
    <reaction evidence="1">
        <text>ATP + protein L-histidine = ADP + protein N-phospho-L-histidine.</text>
        <dbReference type="EC" id="2.7.13.3"/>
    </reaction>
</comment>
<evidence type="ECO:0000256" key="2">
    <source>
        <dbReference type="ARBA" id="ARBA00012438"/>
    </source>
</evidence>
<dbReference type="InterPro" id="IPR005467">
    <property type="entry name" value="His_kinase_dom"/>
</dbReference>
<proteinExistence type="predicted"/>
<dbReference type="SUPFAM" id="SSF55874">
    <property type="entry name" value="ATPase domain of HSP90 chaperone/DNA topoisomerase II/histidine kinase"/>
    <property type="match status" value="1"/>
</dbReference>
<dbReference type="PANTHER" id="PTHR43711">
    <property type="entry name" value="TWO-COMPONENT HISTIDINE KINASE"/>
    <property type="match status" value="1"/>
</dbReference>
<keyword evidence="8" id="KW-1185">Reference proteome</keyword>
<dbReference type="PROSITE" id="PS50109">
    <property type="entry name" value="HIS_KIN"/>
    <property type="match status" value="1"/>
</dbReference>
<dbReference type="InterPro" id="IPR004358">
    <property type="entry name" value="Sig_transdc_His_kin-like_C"/>
</dbReference>
<dbReference type="PANTHER" id="PTHR43711:SF1">
    <property type="entry name" value="HISTIDINE KINASE 1"/>
    <property type="match status" value="1"/>
</dbReference>
<dbReference type="EC" id="2.7.13.3" evidence="2"/>
<gene>
    <name evidence="7" type="ordered locus">Hoch_5522</name>
</gene>
<dbReference type="PRINTS" id="PR00344">
    <property type="entry name" value="BCTRLSENSOR"/>
</dbReference>
<sequence length="423" mass="45112">MSKSADSPPSGLASVAEAPEELLQFLYRCPVGIVESDQHGSLGLINAFAAQLLMPLCADGELRNLYDVLAPWSGEVRALIEGFDADSGVVCNSRRVQLRREDDGQGQAHALVYSFTIHKLGPARLLVSFSDVSEQVTKEAALAAAIETQALQAGRIELATTILHDVGNAITGLGATIGQMADENPWPEIIALQRLVSLFAEHVDGLSELLGEGKGEALLGYTEALVTTLQEREGQWQELSTRLAKSLYHVQEILTIQRHFAPGGMRAPMQTQTLDALVNDALILAQSGLAKRGIEVRTDVPEGLPAVAADRTRMVQVLINLIRNAEEAFDAGEEAGERALWIRARRGEGDLLLLEVADNGPGFTPEQGARLFERGVSSKAKGGGLGLYTCRSTIEAHGGTIDIVSPGPGEGATVTIALPMLSE</sequence>
<dbReference type="RefSeq" id="WP_012830597.1">
    <property type="nucleotide sequence ID" value="NC_013440.1"/>
</dbReference>
<dbReference type="EMBL" id="CP001804">
    <property type="protein sequence ID" value="ACY18005.1"/>
    <property type="molecule type" value="Genomic_DNA"/>
</dbReference>
<keyword evidence="4 7" id="KW-0418">Kinase</keyword>
<evidence type="ECO:0000259" key="6">
    <source>
        <dbReference type="PROSITE" id="PS50109"/>
    </source>
</evidence>
<dbReference type="KEGG" id="hoh:Hoch_5522"/>
<organism evidence="7 8">
    <name type="scientific">Haliangium ochraceum (strain DSM 14365 / JCM 11303 / SMP-2)</name>
    <dbReference type="NCBI Taxonomy" id="502025"/>
    <lineage>
        <taxon>Bacteria</taxon>
        <taxon>Pseudomonadati</taxon>
        <taxon>Myxococcota</taxon>
        <taxon>Polyangia</taxon>
        <taxon>Haliangiales</taxon>
        <taxon>Kofleriaceae</taxon>
        <taxon>Haliangium</taxon>
    </lineage>
</organism>
<dbReference type="HOGENOM" id="CLU_648548_0_0_7"/>
<evidence type="ECO:0000256" key="5">
    <source>
        <dbReference type="ARBA" id="ARBA00023012"/>
    </source>
</evidence>
<dbReference type="eggNOG" id="COG4191">
    <property type="taxonomic scope" value="Bacteria"/>
</dbReference>
<protein>
    <recommendedName>
        <fullName evidence="2">histidine kinase</fullName>
        <ecNumber evidence="2">2.7.13.3</ecNumber>
    </recommendedName>
</protein>
<evidence type="ECO:0000313" key="8">
    <source>
        <dbReference type="Proteomes" id="UP000001880"/>
    </source>
</evidence>
<dbReference type="AlphaFoldDB" id="D0LZM6"/>
<keyword evidence="5" id="KW-0902">Two-component regulatory system</keyword>
<dbReference type="OrthoDB" id="5486225at2"/>
<evidence type="ECO:0000256" key="1">
    <source>
        <dbReference type="ARBA" id="ARBA00000085"/>
    </source>
</evidence>
<evidence type="ECO:0000256" key="3">
    <source>
        <dbReference type="ARBA" id="ARBA00022679"/>
    </source>
</evidence>
<dbReference type="Proteomes" id="UP000001880">
    <property type="component" value="Chromosome"/>
</dbReference>
<dbReference type="GO" id="GO:0004673">
    <property type="term" value="F:protein histidine kinase activity"/>
    <property type="evidence" value="ECO:0007669"/>
    <property type="project" value="UniProtKB-EC"/>
</dbReference>
<feature type="domain" description="Histidine kinase" evidence="6">
    <location>
        <begin position="250"/>
        <end position="422"/>
    </location>
</feature>
<reference evidence="7 8" key="1">
    <citation type="journal article" date="2010" name="Stand. Genomic Sci.">
        <title>Complete genome sequence of Haliangium ochraceum type strain (SMP-2).</title>
        <authorList>
            <consortium name="US DOE Joint Genome Institute (JGI-PGF)"/>
            <person name="Ivanova N."/>
            <person name="Daum C."/>
            <person name="Lang E."/>
            <person name="Abt B."/>
            <person name="Kopitz M."/>
            <person name="Saunders E."/>
            <person name="Lapidus A."/>
            <person name="Lucas S."/>
            <person name="Glavina Del Rio T."/>
            <person name="Nolan M."/>
            <person name="Tice H."/>
            <person name="Copeland A."/>
            <person name="Cheng J.F."/>
            <person name="Chen F."/>
            <person name="Bruce D."/>
            <person name="Goodwin L."/>
            <person name="Pitluck S."/>
            <person name="Mavromatis K."/>
            <person name="Pati A."/>
            <person name="Mikhailova N."/>
            <person name="Chen A."/>
            <person name="Palaniappan K."/>
            <person name="Land M."/>
            <person name="Hauser L."/>
            <person name="Chang Y.J."/>
            <person name="Jeffries C.D."/>
            <person name="Detter J.C."/>
            <person name="Brettin T."/>
            <person name="Rohde M."/>
            <person name="Goker M."/>
            <person name="Bristow J."/>
            <person name="Markowitz V."/>
            <person name="Eisen J.A."/>
            <person name="Hugenholtz P."/>
            <person name="Kyrpides N.C."/>
            <person name="Klenk H.P."/>
        </authorList>
    </citation>
    <scope>NUCLEOTIDE SEQUENCE [LARGE SCALE GENOMIC DNA]</scope>
    <source>
        <strain evidence="8">DSM 14365 / CIP 107738 / JCM 11303 / AJ 13395 / SMP-2</strain>
    </source>
</reference>
<name>D0LZM6_HALO1</name>
<dbReference type="InterPro" id="IPR050736">
    <property type="entry name" value="Sensor_HK_Regulatory"/>
</dbReference>